<dbReference type="Pfam" id="PF00908">
    <property type="entry name" value="dTDP_sugar_isom"/>
    <property type="match status" value="1"/>
</dbReference>
<dbReference type="PANTHER" id="PTHR21047">
    <property type="entry name" value="DTDP-6-DEOXY-D-GLUCOSE-3,5 EPIMERASE"/>
    <property type="match status" value="1"/>
</dbReference>
<dbReference type="Gene3D" id="2.60.120.10">
    <property type="entry name" value="Jelly Rolls"/>
    <property type="match status" value="1"/>
</dbReference>
<evidence type="ECO:0000256" key="5">
    <source>
        <dbReference type="RuleBase" id="RU364069"/>
    </source>
</evidence>
<comment type="catalytic activity">
    <reaction evidence="1 5">
        <text>dTDP-4-dehydro-6-deoxy-alpha-D-glucose = dTDP-4-dehydro-beta-L-rhamnose</text>
        <dbReference type="Rhea" id="RHEA:16969"/>
        <dbReference type="ChEBI" id="CHEBI:57649"/>
        <dbReference type="ChEBI" id="CHEBI:62830"/>
        <dbReference type="EC" id="5.1.3.13"/>
    </reaction>
</comment>
<proteinExistence type="inferred from homology"/>
<dbReference type="PANTHER" id="PTHR21047:SF2">
    <property type="entry name" value="THYMIDINE DIPHOSPHO-4-KETO-RHAMNOSE 3,5-EPIMERASE"/>
    <property type="match status" value="1"/>
</dbReference>
<evidence type="ECO:0000256" key="2">
    <source>
        <dbReference type="ARBA" id="ARBA00001997"/>
    </source>
</evidence>
<evidence type="ECO:0000256" key="4">
    <source>
        <dbReference type="ARBA" id="ARBA00019595"/>
    </source>
</evidence>
<dbReference type="Proteomes" id="UP001163266">
    <property type="component" value="Chromosome"/>
</dbReference>
<dbReference type="InterPro" id="IPR014710">
    <property type="entry name" value="RmlC-like_jellyroll"/>
</dbReference>
<name>A0ABY6MSZ7_9BURK</name>
<dbReference type="GO" id="GO:0008830">
    <property type="term" value="F:dTDP-4-dehydrorhamnose 3,5-epimerase activity"/>
    <property type="evidence" value="ECO:0007669"/>
    <property type="project" value="UniProtKB-EC"/>
</dbReference>
<dbReference type="CDD" id="cd00438">
    <property type="entry name" value="cupin_RmlC"/>
    <property type="match status" value="1"/>
</dbReference>
<accession>A0ABY6MSZ7</accession>
<organism evidence="6 7">
    <name type="scientific">Caldimonas aquatica</name>
    <dbReference type="NCBI Taxonomy" id="376175"/>
    <lineage>
        <taxon>Bacteria</taxon>
        <taxon>Pseudomonadati</taxon>
        <taxon>Pseudomonadota</taxon>
        <taxon>Betaproteobacteria</taxon>
        <taxon>Burkholderiales</taxon>
        <taxon>Sphaerotilaceae</taxon>
        <taxon>Caldimonas</taxon>
    </lineage>
</organism>
<dbReference type="InterPro" id="IPR000888">
    <property type="entry name" value="RmlC-like"/>
</dbReference>
<dbReference type="SUPFAM" id="SSF51182">
    <property type="entry name" value="RmlC-like cupins"/>
    <property type="match status" value="1"/>
</dbReference>
<dbReference type="EMBL" id="CP110257">
    <property type="protein sequence ID" value="UZD55142.1"/>
    <property type="molecule type" value="Genomic_DNA"/>
</dbReference>
<dbReference type="EC" id="5.1.3.13" evidence="3 5"/>
<protein>
    <recommendedName>
        <fullName evidence="4 5">dTDP-4-dehydrorhamnose 3,5-epimerase</fullName>
        <ecNumber evidence="3 5">5.1.3.13</ecNumber>
    </recommendedName>
    <alternativeName>
        <fullName evidence="5">Thymidine diphospho-4-keto-rhamnose 3,5-epimerase</fullName>
    </alternativeName>
</protein>
<evidence type="ECO:0000313" key="7">
    <source>
        <dbReference type="Proteomes" id="UP001163266"/>
    </source>
</evidence>
<evidence type="ECO:0000313" key="6">
    <source>
        <dbReference type="EMBL" id="UZD55142.1"/>
    </source>
</evidence>
<comment type="similarity">
    <text evidence="5">Belongs to the dTDP-4-dehydrorhamnose 3,5-epimerase family.</text>
</comment>
<dbReference type="RefSeq" id="WP_264892900.1">
    <property type="nucleotide sequence ID" value="NZ_CP110257.1"/>
</dbReference>
<dbReference type="NCBIfam" id="TIGR01221">
    <property type="entry name" value="rmlC"/>
    <property type="match status" value="1"/>
</dbReference>
<reference evidence="6" key="1">
    <citation type="submission" date="2022-10" db="EMBL/GenBank/DDBJ databases">
        <title>Complete genome sequence of Schlegelella aquatica LMG 23380.</title>
        <authorList>
            <person name="Musilova J."/>
            <person name="Kourilova X."/>
            <person name="Bezdicek M."/>
            <person name="Hermankova K."/>
            <person name="Obruca S."/>
            <person name="Sedlar K."/>
        </authorList>
    </citation>
    <scope>NUCLEOTIDE SEQUENCE</scope>
    <source>
        <strain evidence="6">LMG 23380</strain>
    </source>
</reference>
<evidence type="ECO:0000256" key="3">
    <source>
        <dbReference type="ARBA" id="ARBA00012098"/>
    </source>
</evidence>
<comment type="function">
    <text evidence="2 5">Catalyzes the epimerization of the C3' and C5'positions of dTDP-6-deoxy-D-xylo-4-hexulose, forming dTDP-6-deoxy-L-lyxo-4-hexulose.</text>
</comment>
<sequence>MNIRPAALPGVWLVEPVVHEDDRGYFMEAFHEADFAAAIGQPIRFVQDNQSGSRRGVLRGLHYQLPPHAQGKLVRVLRGRILDVAVDLRRGSTHFGRWVAHELSDDNRLQVWIPPGFAHGFLVLSDHAEVLYKVTAHHAPEAARTVRWDDPQLGIRWPLAAGQAPVLSARDASAPWLAEAEVFGPYTCGP</sequence>
<dbReference type="InterPro" id="IPR011051">
    <property type="entry name" value="RmlC_Cupin_sf"/>
</dbReference>
<evidence type="ECO:0000256" key="1">
    <source>
        <dbReference type="ARBA" id="ARBA00001298"/>
    </source>
</evidence>
<keyword evidence="5 6" id="KW-0413">Isomerase</keyword>
<comment type="pathway">
    <text evidence="5">Carbohydrate biosynthesis; dTDP-L-rhamnose biosynthesis.</text>
</comment>
<keyword evidence="7" id="KW-1185">Reference proteome</keyword>
<gene>
    <name evidence="6" type="primary">rfbC</name>
    <name evidence="6" type="ORF">OMP39_00660</name>
</gene>
<comment type="subunit">
    <text evidence="5">Homodimer.</text>
</comment>